<evidence type="ECO:0000256" key="1">
    <source>
        <dbReference type="ARBA" id="ARBA00004613"/>
    </source>
</evidence>
<evidence type="ECO:0000313" key="8">
    <source>
        <dbReference type="Proteomes" id="UP001519460"/>
    </source>
</evidence>
<dbReference type="PRINTS" id="PR00453">
    <property type="entry name" value="VWFADOMAIN"/>
</dbReference>
<evidence type="ECO:0000259" key="6">
    <source>
        <dbReference type="PROSITE" id="PS50234"/>
    </source>
</evidence>
<sequence>CGEAEIDLVFILDTSGSVKERNFQCMKDFVKNFLCIADIDNGNVRVGVMIYDSNAHAQFQLSSYGTKMEVFDAIDKISHLGGGTNTADALKTMGTVMYTPQNGDRAGVPNICVLLTDDTSISDRTILKAEQATAEGIHIYAIVIDGTNTRELHGNARKPVEENLFAVQEFSDLPLLRDKVFESFCQ</sequence>
<keyword evidence="8" id="KW-1185">Reference proteome</keyword>
<keyword evidence="5" id="KW-0325">Glycoprotein</keyword>
<keyword evidence="2" id="KW-0964">Secreted</keyword>
<evidence type="ECO:0000256" key="4">
    <source>
        <dbReference type="ARBA" id="ARBA00022737"/>
    </source>
</evidence>
<protein>
    <recommendedName>
        <fullName evidence="6">VWFA domain-containing protein</fullName>
    </recommendedName>
</protein>
<dbReference type="PANTHER" id="PTHR24020:SF20">
    <property type="entry name" value="PH DOMAIN-CONTAINING PROTEIN"/>
    <property type="match status" value="1"/>
</dbReference>
<dbReference type="EMBL" id="JACVVK020000113">
    <property type="protein sequence ID" value="KAK7491528.1"/>
    <property type="molecule type" value="Genomic_DNA"/>
</dbReference>
<comment type="subcellular location">
    <subcellularLocation>
        <location evidence="1">Secreted</location>
    </subcellularLocation>
</comment>
<dbReference type="GO" id="GO:0005576">
    <property type="term" value="C:extracellular region"/>
    <property type="evidence" value="ECO:0007669"/>
    <property type="project" value="UniProtKB-SubCell"/>
</dbReference>
<evidence type="ECO:0000256" key="2">
    <source>
        <dbReference type="ARBA" id="ARBA00022525"/>
    </source>
</evidence>
<dbReference type="Pfam" id="PF00092">
    <property type="entry name" value="VWA"/>
    <property type="match status" value="1"/>
</dbReference>
<organism evidence="7 8">
    <name type="scientific">Batillaria attramentaria</name>
    <dbReference type="NCBI Taxonomy" id="370345"/>
    <lineage>
        <taxon>Eukaryota</taxon>
        <taxon>Metazoa</taxon>
        <taxon>Spiralia</taxon>
        <taxon>Lophotrochozoa</taxon>
        <taxon>Mollusca</taxon>
        <taxon>Gastropoda</taxon>
        <taxon>Caenogastropoda</taxon>
        <taxon>Sorbeoconcha</taxon>
        <taxon>Cerithioidea</taxon>
        <taxon>Batillariidae</taxon>
        <taxon>Batillaria</taxon>
    </lineage>
</organism>
<dbReference type="InterPro" id="IPR002035">
    <property type="entry name" value="VWF_A"/>
</dbReference>
<comment type="caution">
    <text evidence="7">The sequence shown here is derived from an EMBL/GenBank/DDBJ whole genome shotgun (WGS) entry which is preliminary data.</text>
</comment>
<feature type="domain" description="VWFA" evidence="6">
    <location>
        <begin position="7"/>
        <end position="184"/>
    </location>
</feature>
<dbReference type="AlphaFoldDB" id="A0ABD0KW40"/>
<keyword evidence="4" id="KW-0677">Repeat</keyword>
<dbReference type="SMART" id="SM00327">
    <property type="entry name" value="VWA"/>
    <property type="match status" value="1"/>
</dbReference>
<dbReference type="InterPro" id="IPR036465">
    <property type="entry name" value="vWFA_dom_sf"/>
</dbReference>
<evidence type="ECO:0000256" key="3">
    <source>
        <dbReference type="ARBA" id="ARBA00022729"/>
    </source>
</evidence>
<accession>A0ABD0KW40</accession>
<dbReference type="PANTHER" id="PTHR24020">
    <property type="entry name" value="COLLAGEN ALPHA"/>
    <property type="match status" value="1"/>
</dbReference>
<feature type="non-terminal residue" evidence="7">
    <location>
        <position position="1"/>
    </location>
</feature>
<evidence type="ECO:0000256" key="5">
    <source>
        <dbReference type="ARBA" id="ARBA00023180"/>
    </source>
</evidence>
<gene>
    <name evidence="7" type="ORF">BaRGS_00017167</name>
</gene>
<dbReference type="SUPFAM" id="SSF53300">
    <property type="entry name" value="vWA-like"/>
    <property type="match status" value="1"/>
</dbReference>
<dbReference type="Gene3D" id="3.40.50.410">
    <property type="entry name" value="von Willebrand factor, type A domain"/>
    <property type="match status" value="1"/>
</dbReference>
<feature type="non-terminal residue" evidence="7">
    <location>
        <position position="186"/>
    </location>
</feature>
<dbReference type="PROSITE" id="PS50234">
    <property type="entry name" value="VWFA"/>
    <property type="match status" value="1"/>
</dbReference>
<proteinExistence type="predicted"/>
<evidence type="ECO:0000313" key="7">
    <source>
        <dbReference type="EMBL" id="KAK7491528.1"/>
    </source>
</evidence>
<name>A0ABD0KW40_9CAEN</name>
<keyword evidence="3" id="KW-0732">Signal</keyword>
<dbReference type="FunFam" id="3.40.50.410:FF:000004">
    <property type="entry name" value="collagen alpha-6(VI) chain"/>
    <property type="match status" value="1"/>
</dbReference>
<reference evidence="7 8" key="1">
    <citation type="journal article" date="2023" name="Sci. Data">
        <title>Genome assembly of the Korean intertidal mud-creeper Batillaria attramentaria.</title>
        <authorList>
            <person name="Patra A.K."/>
            <person name="Ho P.T."/>
            <person name="Jun S."/>
            <person name="Lee S.J."/>
            <person name="Kim Y."/>
            <person name="Won Y.J."/>
        </authorList>
    </citation>
    <scope>NUCLEOTIDE SEQUENCE [LARGE SCALE GENOMIC DNA]</scope>
    <source>
        <strain evidence="7">Wonlab-2016</strain>
    </source>
</reference>
<dbReference type="Proteomes" id="UP001519460">
    <property type="component" value="Unassembled WGS sequence"/>
</dbReference>
<dbReference type="InterPro" id="IPR050525">
    <property type="entry name" value="ECM_Assembly_Org"/>
</dbReference>